<sequence>MFHNSKRYMGIFFVVLLFSILTVSTANAEENENTNVEEQNQSVVSSESNIVLNDYMKNGYFIEASDFNITSEREVFDINGINIAKYYVIEDLSGQEYFAVISNNQENSTVLLGGEGIPDVFELGDENYYYLGGYSIVSADDTNQIIDYIKSKDENLSTYEIKEDLNIQLMNSKAAGDGYGSALLSSPTFSQYDKDVKSSYRNSACGPTTIAVILQYWHDKKLKSKLQVFNSGYSTKGAFINSMYANRGGTSYGMSVNGVRSGLENEAIARGYSATTSSFNNFYSYKTEIDNNRPLAIKFDKYFTLFEPNADYAYDYHWTPGLGYIYASTGTLLRVQTLGTNSTIRDINYNVNSAIISMVSFSINN</sequence>
<feature type="signal peptide" evidence="1">
    <location>
        <begin position="1"/>
        <end position="28"/>
    </location>
</feature>
<dbReference type="Pfam" id="PF13529">
    <property type="entry name" value="Peptidase_C39_2"/>
    <property type="match status" value="1"/>
</dbReference>
<reference evidence="3 4" key="1">
    <citation type="submission" date="2020-01" db="EMBL/GenBank/DDBJ databases">
        <authorList>
            <person name="Liu G."/>
            <person name="Liu B."/>
        </authorList>
    </citation>
    <scope>NUCLEOTIDE SEQUENCE [LARGE SCALE GENOMIC DNA]</scope>
    <source>
        <strain evidence="3 4">FJAT-51161</strain>
    </source>
</reference>
<keyword evidence="1" id="KW-0732">Signal</keyword>
<dbReference type="EMBL" id="CP067341">
    <property type="protein sequence ID" value="QQP11369.1"/>
    <property type="molecule type" value="Genomic_DNA"/>
</dbReference>
<evidence type="ECO:0000313" key="3">
    <source>
        <dbReference type="EMBL" id="QQP11369.1"/>
    </source>
</evidence>
<evidence type="ECO:0000259" key="2">
    <source>
        <dbReference type="Pfam" id="PF13529"/>
    </source>
</evidence>
<dbReference type="RefSeq" id="WP_053595265.1">
    <property type="nucleotide sequence ID" value="NZ_CP067341.1"/>
</dbReference>
<name>A0ABX7ANN2_9BACI</name>
<evidence type="ECO:0000313" key="4">
    <source>
        <dbReference type="Proteomes" id="UP000596049"/>
    </source>
</evidence>
<evidence type="ECO:0000256" key="1">
    <source>
        <dbReference type="SAM" id="SignalP"/>
    </source>
</evidence>
<keyword evidence="4" id="KW-1185">Reference proteome</keyword>
<protein>
    <submittedName>
        <fullName evidence="3">C39 family peptidase</fullName>
    </submittedName>
</protein>
<gene>
    <name evidence="3" type="ORF">FJQ98_19455</name>
</gene>
<proteinExistence type="predicted"/>
<dbReference type="InterPro" id="IPR039564">
    <property type="entry name" value="Peptidase_C39-like"/>
</dbReference>
<accession>A0ABX7ANN2</accession>
<feature type="chain" id="PRO_5046286604" evidence="1">
    <location>
        <begin position="29"/>
        <end position="365"/>
    </location>
</feature>
<feature type="domain" description="Peptidase C39-like" evidence="2">
    <location>
        <begin position="187"/>
        <end position="324"/>
    </location>
</feature>
<organism evidence="3 4">
    <name type="scientific">Lysinibacillus agricola</name>
    <dbReference type="NCBI Taxonomy" id="2590012"/>
    <lineage>
        <taxon>Bacteria</taxon>
        <taxon>Bacillati</taxon>
        <taxon>Bacillota</taxon>
        <taxon>Bacilli</taxon>
        <taxon>Bacillales</taxon>
        <taxon>Bacillaceae</taxon>
        <taxon>Lysinibacillus</taxon>
    </lineage>
</organism>
<dbReference type="Proteomes" id="UP000596049">
    <property type="component" value="Chromosome"/>
</dbReference>